<dbReference type="EMBL" id="DS028093">
    <property type="protein sequence ID" value="KMP00490.1"/>
    <property type="molecule type" value="Genomic_DNA"/>
</dbReference>
<evidence type="ECO:0000313" key="3">
    <source>
        <dbReference type="Proteomes" id="UP000054565"/>
    </source>
</evidence>
<reference evidence="3" key="1">
    <citation type="journal article" date="2010" name="Genome Res.">
        <title>Population genomic sequencing of Coccidioides fungi reveals recent hybridization and transposon control.</title>
        <authorList>
            <person name="Neafsey D.E."/>
            <person name="Barker B.M."/>
            <person name="Sharpton T.J."/>
            <person name="Stajich J.E."/>
            <person name="Park D.J."/>
            <person name="Whiston E."/>
            <person name="Hung C.-Y."/>
            <person name="McMahan C."/>
            <person name="White J."/>
            <person name="Sykes S."/>
            <person name="Heiman D."/>
            <person name="Young S."/>
            <person name="Zeng Q."/>
            <person name="Abouelleil A."/>
            <person name="Aftuck L."/>
            <person name="Bessette D."/>
            <person name="Brown A."/>
            <person name="FitzGerald M."/>
            <person name="Lui A."/>
            <person name="Macdonald J.P."/>
            <person name="Priest M."/>
            <person name="Orbach M.J."/>
            <person name="Galgiani J.N."/>
            <person name="Kirkland T.N."/>
            <person name="Cole G.T."/>
            <person name="Birren B.W."/>
            <person name="Henn M.R."/>
            <person name="Taylor J.W."/>
            <person name="Rounsley S.D."/>
        </authorList>
    </citation>
    <scope>NUCLEOTIDE SEQUENCE [LARGE SCALE GENOMIC DNA]</scope>
    <source>
        <strain evidence="3">RMSCC 2394</strain>
    </source>
</reference>
<name>A0A0J6XYK3_COCIT</name>
<evidence type="ECO:0000256" key="1">
    <source>
        <dbReference type="SAM" id="MobiDB-lite"/>
    </source>
</evidence>
<protein>
    <submittedName>
        <fullName evidence="2">Uncharacterized protein</fullName>
    </submittedName>
</protein>
<sequence>MELYGSALPKGSPASESKNPCGSSIPPPYNAPIRSVHRPYAYSGIVWPILGTEDAHCYDILEKGLDAALIAFSPSTPTQCAHSVRVIKTTAPQAISIYAQSISSEETRGIHAYWRSVQEVESALFRGQGFKAIVNVNLSRHDLLQTVTDLP</sequence>
<feature type="region of interest" description="Disordered" evidence="1">
    <location>
        <begin position="1"/>
        <end position="25"/>
    </location>
</feature>
<dbReference type="Proteomes" id="UP000054565">
    <property type="component" value="Unassembled WGS sequence"/>
</dbReference>
<dbReference type="AlphaFoldDB" id="A0A0J6XYK3"/>
<accession>A0A0J6XYK3</accession>
<organism evidence="2 3">
    <name type="scientific">Coccidioides immitis RMSCC 2394</name>
    <dbReference type="NCBI Taxonomy" id="404692"/>
    <lineage>
        <taxon>Eukaryota</taxon>
        <taxon>Fungi</taxon>
        <taxon>Dikarya</taxon>
        <taxon>Ascomycota</taxon>
        <taxon>Pezizomycotina</taxon>
        <taxon>Eurotiomycetes</taxon>
        <taxon>Eurotiomycetidae</taxon>
        <taxon>Onygenales</taxon>
        <taxon>Onygenaceae</taxon>
        <taxon>Coccidioides</taxon>
    </lineage>
</organism>
<gene>
    <name evidence="2" type="ORF">CIRG_00631</name>
</gene>
<proteinExistence type="predicted"/>
<evidence type="ECO:0000313" key="2">
    <source>
        <dbReference type="EMBL" id="KMP00490.1"/>
    </source>
</evidence>